<dbReference type="EMBL" id="UGGP01000001">
    <property type="protein sequence ID" value="STO06876.1"/>
    <property type="molecule type" value="Genomic_DNA"/>
</dbReference>
<dbReference type="GO" id="GO:0004316">
    <property type="term" value="F:3-oxoacyl-[acyl-carrier-protein] reductase (NADPH) activity"/>
    <property type="evidence" value="ECO:0007669"/>
    <property type="project" value="UniProtKB-EC"/>
</dbReference>
<dbReference type="SUPFAM" id="SSF51735">
    <property type="entry name" value="NAD(P)-binding Rossmann-fold domains"/>
    <property type="match status" value="1"/>
</dbReference>
<comment type="similarity">
    <text evidence="1">Belongs to the short-chain dehydrogenases/reductases (SDR) family.</text>
</comment>
<dbReference type="AlphaFoldDB" id="A0A377FQY6"/>
<dbReference type="CDD" id="cd05233">
    <property type="entry name" value="SDR_c"/>
    <property type="match status" value="1"/>
</dbReference>
<dbReference type="STRING" id="1397694.GCA_000702585_00736"/>
<proteinExistence type="inferred from homology"/>
<keyword evidence="2 3" id="KW-0560">Oxidoreductase</keyword>
<dbReference type="OrthoDB" id="9803333at2"/>
<gene>
    <name evidence="3" type="primary">fabG_1</name>
    <name evidence="3" type="ORF">NCTC13163_00216</name>
</gene>
<name>A0A377FQY6_9BACL</name>
<dbReference type="Gene3D" id="3.40.50.720">
    <property type="entry name" value="NAD(P)-binding Rossmann-like Domain"/>
    <property type="match status" value="1"/>
</dbReference>
<dbReference type="Pfam" id="PF13561">
    <property type="entry name" value="adh_short_C2"/>
    <property type="match status" value="1"/>
</dbReference>
<dbReference type="RefSeq" id="WP_029334075.1">
    <property type="nucleotide sequence ID" value="NZ_UGGP01000001.1"/>
</dbReference>
<dbReference type="NCBIfam" id="NF004203">
    <property type="entry name" value="PRK05653.2-4"/>
    <property type="match status" value="1"/>
</dbReference>
<evidence type="ECO:0000313" key="4">
    <source>
        <dbReference type="Proteomes" id="UP000254060"/>
    </source>
</evidence>
<evidence type="ECO:0000256" key="2">
    <source>
        <dbReference type="ARBA" id="ARBA00023002"/>
    </source>
</evidence>
<dbReference type="PANTHER" id="PTHR24321:SF8">
    <property type="entry name" value="ESTRADIOL 17-BETA-DEHYDROGENASE 8-RELATED"/>
    <property type="match status" value="1"/>
</dbReference>
<dbReference type="EC" id="1.1.1.100" evidence="3"/>
<organism evidence="3 4">
    <name type="scientific">Exiguobacterium aurantiacum</name>
    <dbReference type="NCBI Taxonomy" id="33987"/>
    <lineage>
        <taxon>Bacteria</taxon>
        <taxon>Bacillati</taxon>
        <taxon>Bacillota</taxon>
        <taxon>Bacilli</taxon>
        <taxon>Bacillales</taxon>
        <taxon>Bacillales Family XII. Incertae Sedis</taxon>
        <taxon>Exiguobacterium</taxon>
    </lineage>
</organism>
<dbReference type="FunFam" id="3.40.50.720:FF:000084">
    <property type="entry name" value="Short-chain dehydrogenase reductase"/>
    <property type="match status" value="1"/>
</dbReference>
<dbReference type="PRINTS" id="PR00080">
    <property type="entry name" value="SDRFAMILY"/>
</dbReference>
<dbReference type="InterPro" id="IPR002347">
    <property type="entry name" value="SDR_fam"/>
</dbReference>
<dbReference type="PRINTS" id="PR00081">
    <property type="entry name" value="GDHRDH"/>
</dbReference>
<protein>
    <submittedName>
        <fullName evidence="3">3-oxoacyl-[acyl-carrier-protein] reductase FabG</fullName>
        <ecNumber evidence="3">1.1.1.100</ecNumber>
    </submittedName>
</protein>
<evidence type="ECO:0000256" key="1">
    <source>
        <dbReference type="ARBA" id="ARBA00006484"/>
    </source>
</evidence>
<reference evidence="3 4" key="1">
    <citation type="submission" date="2018-06" db="EMBL/GenBank/DDBJ databases">
        <authorList>
            <consortium name="Pathogen Informatics"/>
            <person name="Doyle S."/>
        </authorList>
    </citation>
    <scope>NUCLEOTIDE SEQUENCE [LARGE SCALE GENOMIC DNA]</scope>
    <source>
        <strain evidence="3 4">NCTC13163</strain>
    </source>
</reference>
<dbReference type="PANTHER" id="PTHR24321">
    <property type="entry name" value="DEHYDROGENASES, SHORT CHAIN"/>
    <property type="match status" value="1"/>
</dbReference>
<sequence length="261" mass="27656">MISNTLLSGKVAFVTGAASGIGRAAVIRFVQAGAKVAIVDLKLEDAEQLASLIGEERAIGISADVANEDEMKRAYEQTVERFGRVDIVFANAGRNGTITPIEHLSLEDWNGVVETNLTGTFVTVKHAIPHLKEQGGSIIITSSINGNRYFKNFGFSGYATTKAGQTGFAKMAAAELAQFGIRVNSICPGAIDTNIDDSTNRDDALLEEVVIPIEYPEGNQPLAGKSGSAKQVADVVLFFASNMSSHVTGSEVYVDGVESLL</sequence>
<accession>A0A377FQY6</accession>
<dbReference type="InterPro" id="IPR036291">
    <property type="entry name" value="NAD(P)-bd_dom_sf"/>
</dbReference>
<dbReference type="Proteomes" id="UP000254060">
    <property type="component" value="Unassembled WGS sequence"/>
</dbReference>
<dbReference type="GO" id="GO:0008206">
    <property type="term" value="P:bile acid metabolic process"/>
    <property type="evidence" value="ECO:0007669"/>
    <property type="project" value="UniProtKB-ARBA"/>
</dbReference>
<evidence type="ECO:0000313" key="3">
    <source>
        <dbReference type="EMBL" id="STO06876.1"/>
    </source>
</evidence>